<dbReference type="Pfam" id="PF06755">
    <property type="entry name" value="CbtA_toxin"/>
    <property type="match status" value="1"/>
</dbReference>
<sequence length="154" mass="17523">MCISPFILLPNQLHKSSPFISIDHLANYEITHMQTLPVTPKREAYACPSPVVVWQSMLTYLLEQHYGLALNDTEFSDDAVTHEHIDAGISLADALNFTVEKFDLVRIDRRRFSCQEQSPFITAIDILRARRATGLMTRLGYQTITSVIRGEKQT</sequence>
<gene>
    <name evidence="1" type="primary">ypjF</name>
    <name evidence="1" type="ORF">ERS008667_02805</name>
</gene>
<dbReference type="EMBL" id="CQBK01000019">
    <property type="protein sequence ID" value="CNI22857.1"/>
    <property type="molecule type" value="Genomic_DNA"/>
</dbReference>
<protein>
    <submittedName>
        <fullName evidence="1">Ypjf toxin protein</fullName>
    </submittedName>
</protein>
<evidence type="ECO:0000313" key="2">
    <source>
        <dbReference type="Proteomes" id="UP000038204"/>
    </source>
</evidence>
<reference evidence="1 2" key="1">
    <citation type="submission" date="2015-03" db="EMBL/GenBank/DDBJ databases">
        <authorList>
            <person name="Murphy D."/>
        </authorList>
    </citation>
    <scope>NUCLEOTIDE SEQUENCE [LARGE SCALE GENOMIC DNA]</scope>
    <source>
        <strain evidence="1 2">Y233</strain>
    </source>
</reference>
<dbReference type="InterPro" id="IPR009610">
    <property type="entry name" value="CbtA_toxin"/>
</dbReference>
<name>A0A0T9QQ73_9GAMM</name>
<proteinExistence type="predicted"/>
<evidence type="ECO:0000313" key="1">
    <source>
        <dbReference type="EMBL" id="CNI22857.1"/>
    </source>
</evidence>
<dbReference type="AlphaFoldDB" id="A0A0T9QQ73"/>
<accession>A0A0T9QQ73</accession>
<dbReference type="Proteomes" id="UP000038204">
    <property type="component" value="Unassembled WGS sequence"/>
</dbReference>
<organism evidence="1 2">
    <name type="scientific">Yersinia similis</name>
    <dbReference type="NCBI Taxonomy" id="367190"/>
    <lineage>
        <taxon>Bacteria</taxon>
        <taxon>Pseudomonadati</taxon>
        <taxon>Pseudomonadota</taxon>
        <taxon>Gammaproteobacteria</taxon>
        <taxon>Enterobacterales</taxon>
        <taxon>Yersiniaceae</taxon>
        <taxon>Yersinia</taxon>
    </lineage>
</organism>